<dbReference type="InterPro" id="IPR001647">
    <property type="entry name" value="HTH_TetR"/>
</dbReference>
<reference evidence="4 5" key="1">
    <citation type="submission" date="2016-10" db="EMBL/GenBank/DDBJ databases">
        <title>The whole genome sequencing and assembly of Aeribacillus pallidus KCTC3564 strain.</title>
        <authorList>
            <person name="Lee Y.-J."/>
            <person name="Park M.-K."/>
            <person name="Yi H."/>
            <person name="Bahn Y.-S."/>
            <person name="Kim J.F."/>
            <person name="Lee D.-W."/>
        </authorList>
    </citation>
    <scope>NUCLEOTIDE SEQUENCE [LARGE SCALE GENOMIC DNA]</scope>
    <source>
        <strain evidence="4 5">KCTC3564</strain>
    </source>
</reference>
<sequence>MRDVTERIIKGAISVFIKKGLQATTQEVAKEADVAEVTLYRRYSTKENLFITVIKSVLEKKFHSRIFEMAKEEETEVFLMNIIEDRLDILSKNYDLVRMLLSESLRGNLTNEINLPYIIFSSLQKGLESHFELKGQSVDTEFYARQLGGIFLSYVVLPNGKPFNELSNQDKKDIARKYAKSILATIQDSKTEL</sequence>
<evidence type="ECO:0000259" key="3">
    <source>
        <dbReference type="PROSITE" id="PS50977"/>
    </source>
</evidence>
<dbReference type="InterPro" id="IPR009057">
    <property type="entry name" value="Homeodomain-like_sf"/>
</dbReference>
<proteinExistence type="predicted"/>
<dbReference type="RefSeq" id="WP_094246201.1">
    <property type="nucleotide sequence ID" value="NZ_CP017703.1"/>
</dbReference>
<keyword evidence="1 2" id="KW-0238">DNA-binding</keyword>
<feature type="DNA-binding region" description="H-T-H motif" evidence="2">
    <location>
        <begin position="24"/>
        <end position="43"/>
    </location>
</feature>
<dbReference type="AlphaFoldDB" id="A0A223E9K6"/>
<name>A0A223E9K6_9BACI</name>
<gene>
    <name evidence="4" type="ORF">AP3564_17970</name>
</gene>
<evidence type="ECO:0000256" key="1">
    <source>
        <dbReference type="ARBA" id="ARBA00023125"/>
    </source>
</evidence>
<protein>
    <submittedName>
        <fullName evidence="4">TetR family transcriptional regulator</fullName>
    </submittedName>
</protein>
<evidence type="ECO:0000313" key="5">
    <source>
        <dbReference type="Proteomes" id="UP000214606"/>
    </source>
</evidence>
<accession>A0A223E9K6</accession>
<dbReference type="GO" id="GO:0003677">
    <property type="term" value="F:DNA binding"/>
    <property type="evidence" value="ECO:0007669"/>
    <property type="project" value="UniProtKB-UniRule"/>
</dbReference>
<dbReference type="KEGG" id="apak:AP3564_17970"/>
<evidence type="ECO:0000313" key="4">
    <source>
        <dbReference type="EMBL" id="ASS91880.1"/>
    </source>
</evidence>
<dbReference type="PROSITE" id="PS50977">
    <property type="entry name" value="HTH_TETR_2"/>
    <property type="match status" value="1"/>
</dbReference>
<dbReference type="Pfam" id="PF00440">
    <property type="entry name" value="TetR_N"/>
    <property type="match status" value="1"/>
</dbReference>
<organism evidence="4 5">
    <name type="scientific">Aeribacillus pallidus</name>
    <dbReference type="NCBI Taxonomy" id="33936"/>
    <lineage>
        <taxon>Bacteria</taxon>
        <taxon>Bacillati</taxon>
        <taxon>Bacillota</taxon>
        <taxon>Bacilli</taxon>
        <taxon>Bacillales</taxon>
        <taxon>Bacillaceae</taxon>
        <taxon>Aeribacillus</taxon>
    </lineage>
</organism>
<dbReference type="EMBL" id="CP017703">
    <property type="protein sequence ID" value="ASS91880.1"/>
    <property type="molecule type" value="Genomic_DNA"/>
</dbReference>
<dbReference type="Proteomes" id="UP000214606">
    <property type="component" value="Chromosome"/>
</dbReference>
<dbReference type="PRINTS" id="PR00455">
    <property type="entry name" value="HTHTETR"/>
</dbReference>
<evidence type="ECO:0000256" key="2">
    <source>
        <dbReference type="PROSITE-ProRule" id="PRU00335"/>
    </source>
</evidence>
<dbReference type="SUPFAM" id="SSF46689">
    <property type="entry name" value="Homeodomain-like"/>
    <property type="match status" value="1"/>
</dbReference>
<feature type="domain" description="HTH tetR-type" evidence="3">
    <location>
        <begin position="2"/>
        <end position="61"/>
    </location>
</feature>
<dbReference type="Gene3D" id="1.10.357.10">
    <property type="entry name" value="Tetracycline Repressor, domain 2"/>
    <property type="match status" value="1"/>
</dbReference>